<dbReference type="GO" id="GO:0035267">
    <property type="term" value="C:NuA4 histone acetyltransferase complex"/>
    <property type="evidence" value="ECO:0007669"/>
    <property type="project" value="TreeGrafter"/>
</dbReference>
<sequence>MSTLGCAPRDDGEEKDEDVSEHGEIDPKPKGKKELELHAKREPDERAVRIPIPEVLQQRLADDCYYINRRRRLVRLPCQTNVGAILECYVRHFSASALASGDRRPQPQRAAPERNVGLCREMADGLRITFDHALPLVLLYPQEQAQYEMVTSSTFFFPTEEKATTDPARSQEGPWPGPSTPQPSSESQPVAGPAAPKRRKAEAEAPRAPRRSMRHTTHWQSEDRASPQAKRSVPKLFPHLQKTPVHGASPSPLALALGTEGSAMFAGLEGTSEEINEVLSWKLVPDNYPPGHQPPPPSYIYGAQHLLRLFVKLPEILGKMSFTEKNLKALLKHLDLFLRFLAEYQAEFFLESAYVSACEAHYSSKNPRTIC</sequence>
<dbReference type="GO" id="GO:0006325">
    <property type="term" value="P:chromatin organization"/>
    <property type="evidence" value="ECO:0007669"/>
    <property type="project" value="UniProtKB-KW"/>
</dbReference>
<dbReference type="FunFam" id="1.10.274.30:FF:000002">
    <property type="entry name" value="male-specific lethal 3 homolog"/>
    <property type="match status" value="1"/>
</dbReference>
<feature type="region of interest" description="Disordered" evidence="6">
    <location>
        <begin position="1"/>
        <end position="37"/>
    </location>
</feature>
<keyword evidence="3" id="KW-0805">Transcription regulation</keyword>
<proteinExistence type="predicted"/>
<dbReference type="InterPro" id="IPR026541">
    <property type="entry name" value="MRG_dom"/>
</dbReference>
<dbReference type="Proteomes" id="UP000694547">
    <property type="component" value="Chromosome 16"/>
</dbReference>
<keyword evidence="2" id="KW-0156">Chromatin regulator</keyword>
<feature type="compositionally biased region" description="Basic residues" evidence="6">
    <location>
        <begin position="208"/>
        <end position="217"/>
    </location>
</feature>
<keyword evidence="5" id="KW-0539">Nucleus</keyword>
<feature type="compositionally biased region" description="Low complexity" evidence="6">
    <location>
        <begin position="182"/>
        <end position="195"/>
    </location>
</feature>
<feature type="domain" description="MRG" evidence="7">
    <location>
        <begin position="38"/>
        <end position="356"/>
    </location>
</feature>
<dbReference type="RefSeq" id="XP_042118038.1">
    <property type="nucleotide sequence ID" value="XM_042262104.1"/>
</dbReference>
<feature type="compositionally biased region" description="Basic and acidic residues" evidence="6">
    <location>
        <begin position="20"/>
        <end position="37"/>
    </location>
</feature>
<dbReference type="Ensembl" id="ENSPEMT00000035440.1">
    <property type="protein sequence ID" value="ENSPEMP00000035087.1"/>
    <property type="gene ID" value="ENSPEMG00000028387.1"/>
</dbReference>
<dbReference type="Pfam" id="PF05712">
    <property type="entry name" value="MRG"/>
    <property type="match status" value="1"/>
</dbReference>
<keyword evidence="9" id="KW-1185">Reference proteome</keyword>
<evidence type="ECO:0000256" key="2">
    <source>
        <dbReference type="ARBA" id="ARBA00022853"/>
    </source>
</evidence>
<reference evidence="8" key="2">
    <citation type="submission" date="2025-08" db="UniProtKB">
        <authorList>
            <consortium name="Ensembl"/>
        </authorList>
    </citation>
    <scope>IDENTIFICATION</scope>
</reference>
<accession>A0A8C8W3V6</accession>
<dbReference type="Gene3D" id="1.10.274.30">
    <property type="entry name" value="MRG domain"/>
    <property type="match status" value="2"/>
</dbReference>
<evidence type="ECO:0000256" key="5">
    <source>
        <dbReference type="ARBA" id="ARBA00023242"/>
    </source>
</evidence>
<evidence type="ECO:0000256" key="1">
    <source>
        <dbReference type="ARBA" id="ARBA00004123"/>
    </source>
</evidence>
<dbReference type="GO" id="GO:0072487">
    <property type="term" value="C:MSL complex"/>
    <property type="evidence" value="ECO:0007669"/>
    <property type="project" value="TreeGrafter"/>
</dbReference>
<evidence type="ECO:0000256" key="3">
    <source>
        <dbReference type="ARBA" id="ARBA00023015"/>
    </source>
</evidence>
<dbReference type="GO" id="GO:0006355">
    <property type="term" value="P:regulation of DNA-templated transcription"/>
    <property type="evidence" value="ECO:0007669"/>
    <property type="project" value="InterPro"/>
</dbReference>
<dbReference type="GeneTree" id="ENSGT00950000182965"/>
<keyword evidence="4" id="KW-0804">Transcription</keyword>
<dbReference type="PROSITE" id="PS51640">
    <property type="entry name" value="MRG"/>
    <property type="match status" value="1"/>
</dbReference>
<reference evidence="8" key="3">
    <citation type="submission" date="2025-09" db="UniProtKB">
        <authorList>
            <consortium name="Ensembl"/>
        </authorList>
    </citation>
    <scope>IDENTIFICATION</scope>
</reference>
<organism evidence="8 9">
    <name type="scientific">Peromyscus maniculatus bairdii</name>
    <name type="common">Prairie deer mouse</name>
    <dbReference type="NCBI Taxonomy" id="230844"/>
    <lineage>
        <taxon>Eukaryota</taxon>
        <taxon>Metazoa</taxon>
        <taxon>Chordata</taxon>
        <taxon>Craniata</taxon>
        <taxon>Vertebrata</taxon>
        <taxon>Euteleostomi</taxon>
        <taxon>Mammalia</taxon>
        <taxon>Eutheria</taxon>
        <taxon>Euarchontoglires</taxon>
        <taxon>Glires</taxon>
        <taxon>Rodentia</taxon>
        <taxon>Myomorpha</taxon>
        <taxon>Muroidea</taxon>
        <taxon>Cricetidae</taxon>
        <taxon>Neotominae</taxon>
        <taxon>Peromyscus</taxon>
    </lineage>
</organism>
<dbReference type="GO" id="GO:0005634">
    <property type="term" value="C:nucleus"/>
    <property type="evidence" value="ECO:0007669"/>
    <property type="project" value="UniProtKB-SubCell"/>
</dbReference>
<dbReference type="InterPro" id="IPR008676">
    <property type="entry name" value="MRG"/>
</dbReference>
<gene>
    <name evidence="8" type="primary">LOC102904138</name>
</gene>
<evidence type="ECO:0000259" key="7">
    <source>
        <dbReference type="Pfam" id="PF05712"/>
    </source>
</evidence>
<dbReference type="AlphaFoldDB" id="A0A8C8W3V6"/>
<dbReference type="OrthoDB" id="10044771at2759"/>
<feature type="region of interest" description="Disordered" evidence="6">
    <location>
        <begin position="161"/>
        <end position="231"/>
    </location>
</feature>
<evidence type="ECO:0000256" key="4">
    <source>
        <dbReference type="ARBA" id="ARBA00023163"/>
    </source>
</evidence>
<name>A0A8C8W3V6_PERMB</name>
<evidence type="ECO:0000256" key="6">
    <source>
        <dbReference type="SAM" id="MobiDB-lite"/>
    </source>
</evidence>
<dbReference type="InterPro" id="IPR038217">
    <property type="entry name" value="MRG_C_sf"/>
</dbReference>
<dbReference type="PANTHER" id="PTHR10880">
    <property type="entry name" value="MORTALITY FACTOR 4-LIKE PROTEIN"/>
    <property type="match status" value="1"/>
</dbReference>
<comment type="subcellular location">
    <subcellularLocation>
        <location evidence="1">Nucleus</location>
    </subcellularLocation>
</comment>
<dbReference type="RefSeq" id="XP_042118039.1">
    <property type="nucleotide sequence ID" value="XM_042262105.1"/>
</dbReference>
<dbReference type="PANTHER" id="PTHR10880:SF46">
    <property type="entry name" value="MSL3 LIKE 2"/>
    <property type="match status" value="1"/>
</dbReference>
<evidence type="ECO:0000313" key="8">
    <source>
        <dbReference type="Ensembl" id="ENSPEMP00000035087.1"/>
    </source>
</evidence>
<protein>
    <submittedName>
        <fullName evidence="8">MSL3 like 2</fullName>
    </submittedName>
</protein>
<reference evidence="8 9" key="1">
    <citation type="submission" date="2018-10" db="EMBL/GenBank/DDBJ databases">
        <title>Improved assembly of the deer mouse Peromyscus maniculatus genome.</title>
        <authorList>
            <person name="Lassance J.-M."/>
            <person name="Hoekstra H.E."/>
        </authorList>
    </citation>
    <scope>NUCLEOTIDE SEQUENCE [LARGE SCALE GENOMIC DNA]</scope>
</reference>
<dbReference type="RefSeq" id="XP_042118040.1">
    <property type="nucleotide sequence ID" value="XM_042262106.1"/>
</dbReference>
<evidence type="ECO:0000313" key="9">
    <source>
        <dbReference type="Proteomes" id="UP000694547"/>
    </source>
</evidence>